<organism evidence="1 2">
    <name type="scientific">Nonlabens ponticola</name>
    <dbReference type="NCBI Taxonomy" id="2496866"/>
    <lineage>
        <taxon>Bacteria</taxon>
        <taxon>Pseudomonadati</taxon>
        <taxon>Bacteroidota</taxon>
        <taxon>Flavobacteriia</taxon>
        <taxon>Flavobacteriales</taxon>
        <taxon>Flavobacteriaceae</taxon>
        <taxon>Nonlabens</taxon>
    </lineage>
</organism>
<name>A0A3S9MWE9_9FLAO</name>
<accession>A0A3S9MWE9</accession>
<reference evidence="1 2" key="1">
    <citation type="submission" date="2018-12" db="EMBL/GenBank/DDBJ databases">
        <title>Complete genome of Nonlabens sp. MJ115.</title>
        <authorList>
            <person name="Choi H.S."/>
            <person name="Jung J."/>
        </authorList>
    </citation>
    <scope>NUCLEOTIDE SEQUENCE [LARGE SCALE GENOMIC DNA]</scope>
    <source>
        <strain evidence="1 2">MJ115</strain>
    </source>
</reference>
<dbReference type="EMBL" id="CP034549">
    <property type="protein sequence ID" value="AZQ43464.1"/>
    <property type="molecule type" value="Genomic_DNA"/>
</dbReference>
<dbReference type="AlphaFoldDB" id="A0A3S9MWE9"/>
<sequence>MSFLTSTWSYLPFANFKIDPSILKPHLPKGCELDMRGDLADISLVGLRFENTRILNLPVPFHINFSEINLRFYVKNPATGRHGVVFIKEIVDKPMITLVANKLYHERYETMPVKFDLQEAESQNRLTYQWKPKDWQTFQVTYQPQPLAIAENSNEQFILERYFGYSEYDKETTFEYEVRHASWEHFKIDDYKIEVDFEQTYGAEFAILNDLLPDSVMMAQGSRISIENKRKL</sequence>
<protein>
    <submittedName>
        <fullName evidence="1">DUF2071 domain-containing protein</fullName>
    </submittedName>
</protein>
<dbReference type="PANTHER" id="PTHR39186:SF1">
    <property type="entry name" value="DUF2071 DOMAIN-CONTAINING PROTEIN"/>
    <property type="match status" value="1"/>
</dbReference>
<dbReference type="InterPro" id="IPR018644">
    <property type="entry name" value="DUF2071"/>
</dbReference>
<gene>
    <name evidence="1" type="ORF">EJ995_04150</name>
</gene>
<evidence type="ECO:0000313" key="1">
    <source>
        <dbReference type="EMBL" id="AZQ43464.1"/>
    </source>
</evidence>
<dbReference type="Proteomes" id="UP000279600">
    <property type="component" value="Chromosome"/>
</dbReference>
<evidence type="ECO:0000313" key="2">
    <source>
        <dbReference type="Proteomes" id="UP000279600"/>
    </source>
</evidence>
<dbReference type="OrthoDB" id="1421826at2"/>
<dbReference type="PANTHER" id="PTHR39186">
    <property type="entry name" value="DUF2071 FAMILY PROTEIN"/>
    <property type="match status" value="1"/>
</dbReference>
<dbReference type="Pfam" id="PF09844">
    <property type="entry name" value="DUF2071"/>
    <property type="match status" value="1"/>
</dbReference>
<dbReference type="RefSeq" id="WP_126445895.1">
    <property type="nucleotide sequence ID" value="NZ_CP034549.1"/>
</dbReference>
<keyword evidence="2" id="KW-1185">Reference proteome</keyword>
<proteinExistence type="predicted"/>
<dbReference type="KEGG" id="noj:EJ995_04150"/>